<dbReference type="AlphaFoldDB" id="A0A6C0ENS9"/>
<evidence type="ECO:0000313" key="1">
    <source>
        <dbReference type="EMBL" id="QHT29005.1"/>
    </source>
</evidence>
<dbReference type="EMBL" id="MN738867">
    <property type="protein sequence ID" value="QHT29005.1"/>
    <property type="molecule type" value="Genomic_DNA"/>
</dbReference>
<dbReference type="Pfam" id="PF10152">
    <property type="entry name" value="CCDC53"/>
    <property type="match status" value="1"/>
</dbReference>
<sequence>MNDIVLSEFDFNDISFSRPDHISKKITLFNVKYKSKKFIIQTPKLITHAPLFNTNNCSGSMKFSIYNSTFCPISKKFLKNIESIDKFIKSKASYFWEKCNRSKNNRKFVPSIYTKPNINPSFYCNIQMYRYQPTISIFDHNKNPQPFNYLIPYSKAYSLIMLESVWVKSGKIGLNWTVLQMKVYLPIYKINECLIRDEEDIENDIINANNLHNDIINANDNNPNHIIIKDHPKYKRFFDMKRFGIPEIVIITKMKNENLNSDYLSQPNYKIIINTTQIITSSPNFLGQISNKSCILRKTEPVINKDKDKDKDTEHPYKASLEEILMIKSKLKKRLL</sequence>
<name>A0A6C0ENS9_9ZZZZ</name>
<organism evidence="1">
    <name type="scientific">viral metagenome</name>
    <dbReference type="NCBI Taxonomy" id="1070528"/>
    <lineage>
        <taxon>unclassified sequences</taxon>
        <taxon>metagenomes</taxon>
        <taxon>organismal metagenomes</taxon>
    </lineage>
</organism>
<accession>A0A6C0ENS9</accession>
<reference evidence="1" key="1">
    <citation type="journal article" date="2020" name="Nature">
        <title>Giant virus diversity and host interactions through global metagenomics.</title>
        <authorList>
            <person name="Schulz F."/>
            <person name="Roux S."/>
            <person name="Paez-Espino D."/>
            <person name="Jungbluth S."/>
            <person name="Walsh D.A."/>
            <person name="Denef V.J."/>
            <person name="McMahon K.D."/>
            <person name="Konstantinidis K.T."/>
            <person name="Eloe-Fadrosh E.A."/>
            <person name="Kyrpides N.C."/>
            <person name="Woyke T."/>
        </authorList>
    </citation>
    <scope>NUCLEOTIDE SEQUENCE</scope>
    <source>
        <strain evidence="1">GVMAG-M-3300001351-8</strain>
    </source>
</reference>
<dbReference type="InterPro" id="IPR019309">
    <property type="entry name" value="WASHC3"/>
</dbReference>
<protein>
    <submittedName>
        <fullName evidence="1">Uncharacterized protein</fullName>
    </submittedName>
</protein>
<proteinExistence type="predicted"/>
<dbReference type="GO" id="GO:0071203">
    <property type="term" value="C:WASH complex"/>
    <property type="evidence" value="ECO:0007669"/>
    <property type="project" value="InterPro"/>
</dbReference>